<gene>
    <name evidence="2" type="ORF">E2605_12275</name>
</gene>
<feature type="domain" description="ISXO2-like transposase" evidence="1">
    <location>
        <begin position="129"/>
        <end position="277"/>
    </location>
</feature>
<comment type="caution">
    <text evidence="2">The sequence shown here is derived from an EMBL/GenBank/DDBJ whole genome shotgun (WGS) entry which is preliminary data.</text>
</comment>
<dbReference type="Proteomes" id="UP000297861">
    <property type="component" value="Unassembled WGS sequence"/>
</dbReference>
<dbReference type="PANTHER" id="PTHR47163">
    <property type="entry name" value="DDE_TNP_IS1595 DOMAIN-CONTAINING PROTEIN"/>
    <property type="match status" value="1"/>
</dbReference>
<dbReference type="EMBL" id="SOML01000007">
    <property type="protein sequence ID" value="TFD95610.1"/>
    <property type="molecule type" value="Genomic_DNA"/>
</dbReference>
<accession>A0A4Y8L3I3</accession>
<dbReference type="SMART" id="SM01126">
    <property type="entry name" value="DDE_Tnp_IS1595"/>
    <property type="match status" value="1"/>
</dbReference>
<dbReference type="OrthoDB" id="9783459at2"/>
<dbReference type="AlphaFoldDB" id="A0A4Y8L3I3"/>
<dbReference type="RefSeq" id="WP_134436637.1">
    <property type="nucleotide sequence ID" value="NZ_SOML01000007.1"/>
</dbReference>
<dbReference type="InterPro" id="IPR053164">
    <property type="entry name" value="IS1016-like_transposase"/>
</dbReference>
<name>A0A4Y8L3I3_9BACT</name>
<reference evidence="2 3" key="1">
    <citation type="submission" date="2019-03" db="EMBL/GenBank/DDBJ databases">
        <title>San Antonio Military Medical Center submission to MRSN (WRAIR), pending publication.</title>
        <authorList>
            <person name="Blyth D.M."/>
            <person name="Mccarthy S.L."/>
            <person name="Schall S.E."/>
            <person name="Stam J.A."/>
            <person name="Ong A.C."/>
            <person name="Mcgann P.T."/>
        </authorList>
    </citation>
    <scope>NUCLEOTIDE SEQUENCE [LARGE SCALE GENOMIC DNA]</scope>
    <source>
        <strain evidence="2 3">MRSN571793</strain>
    </source>
</reference>
<dbReference type="PANTHER" id="PTHR47163:SF2">
    <property type="entry name" value="SI:DKEY-17M8.2"/>
    <property type="match status" value="1"/>
</dbReference>
<evidence type="ECO:0000313" key="3">
    <source>
        <dbReference type="Proteomes" id="UP000297861"/>
    </source>
</evidence>
<evidence type="ECO:0000259" key="1">
    <source>
        <dbReference type="SMART" id="SM01126"/>
    </source>
</evidence>
<dbReference type="NCBIfam" id="NF033547">
    <property type="entry name" value="transpos_IS1595"/>
    <property type="match status" value="1"/>
</dbReference>
<dbReference type="Pfam" id="PF12762">
    <property type="entry name" value="DDE_Tnp_IS1595"/>
    <property type="match status" value="1"/>
</dbReference>
<dbReference type="InterPro" id="IPR024445">
    <property type="entry name" value="Tnp_ISXO2-like"/>
</dbReference>
<sequence>MMNLANFNTIFEFFQAFPNEDTCIKYYESIRWANGIISPFDPTSKVYNRGDGKYRCKNTGKNFNVKTNSLFEGTKLPLQKWFMAIWLVTTHKKGISSLHLASEIGVTQKTSWFVLQRIRECFFCENNSTLDNQVELDETFVGGKNKNRHFSKKVKNSQGRSFKDKTPVMGMLERGGKLVCRVMKNTSYKQINRHVIKTVRRTATIFSDEWHGYKTVSKLYRHYVVDHGKGQYVDGDIYTNTIEGFWGILKRGIIGIYNSVKRKHLQRYVNEFVYRYNTRKVNNSDRFNILLSNTEYRITYKDLIK</sequence>
<evidence type="ECO:0000313" key="2">
    <source>
        <dbReference type="EMBL" id="TFD95610.1"/>
    </source>
</evidence>
<keyword evidence="3" id="KW-1185">Reference proteome</keyword>
<protein>
    <submittedName>
        <fullName evidence="2">IS1595 family transposase</fullName>
    </submittedName>
</protein>
<proteinExistence type="predicted"/>
<organism evidence="2 3">
    <name type="scientific">Dysgonomonas capnocytophagoides</name>
    <dbReference type="NCBI Taxonomy" id="45254"/>
    <lineage>
        <taxon>Bacteria</taxon>
        <taxon>Pseudomonadati</taxon>
        <taxon>Bacteroidota</taxon>
        <taxon>Bacteroidia</taxon>
        <taxon>Bacteroidales</taxon>
        <taxon>Dysgonomonadaceae</taxon>
        <taxon>Dysgonomonas</taxon>
    </lineage>
</organism>